<reference evidence="1 2" key="1">
    <citation type="submission" date="2021-06" db="EMBL/GenBank/DDBJ databases">
        <authorList>
            <person name="Kallberg Y."/>
            <person name="Tangrot J."/>
            <person name="Rosling A."/>
        </authorList>
    </citation>
    <scope>NUCLEOTIDE SEQUENCE [LARGE SCALE GENOMIC DNA]</scope>
    <source>
        <strain evidence="1 2">120-4 pot B 10/14</strain>
    </source>
</reference>
<name>A0ABN7V979_GIGMA</name>
<comment type="caution">
    <text evidence="1">The sequence shown here is derived from an EMBL/GenBank/DDBJ whole genome shotgun (WGS) entry which is preliminary data.</text>
</comment>
<organism evidence="1 2">
    <name type="scientific">Gigaspora margarita</name>
    <dbReference type="NCBI Taxonomy" id="4874"/>
    <lineage>
        <taxon>Eukaryota</taxon>
        <taxon>Fungi</taxon>
        <taxon>Fungi incertae sedis</taxon>
        <taxon>Mucoromycota</taxon>
        <taxon>Glomeromycotina</taxon>
        <taxon>Glomeromycetes</taxon>
        <taxon>Diversisporales</taxon>
        <taxon>Gigasporaceae</taxon>
        <taxon>Gigaspora</taxon>
    </lineage>
</organism>
<evidence type="ECO:0000313" key="2">
    <source>
        <dbReference type="Proteomes" id="UP000789901"/>
    </source>
</evidence>
<gene>
    <name evidence="1" type="ORF">GMARGA_LOCUS15751</name>
</gene>
<keyword evidence="2" id="KW-1185">Reference proteome</keyword>
<dbReference type="EMBL" id="CAJVQB010011043">
    <property type="protein sequence ID" value="CAG8744787.1"/>
    <property type="molecule type" value="Genomic_DNA"/>
</dbReference>
<sequence length="111" mass="12648">MLFKEKADATEVKALTIQLYDRQLAQVNGLDDNLMSLTHIVNAHYGKIAANSYVSFYNIYKQKTEEINADLFFCDYLLNHPCFDLAWKLGKPAVGIFSDLSAIRKQDLDVI</sequence>
<dbReference type="Proteomes" id="UP000789901">
    <property type="component" value="Unassembled WGS sequence"/>
</dbReference>
<accession>A0ABN7V979</accession>
<proteinExistence type="predicted"/>
<protein>
    <submittedName>
        <fullName evidence="1">13145_t:CDS:1</fullName>
    </submittedName>
</protein>
<evidence type="ECO:0000313" key="1">
    <source>
        <dbReference type="EMBL" id="CAG8744787.1"/>
    </source>
</evidence>